<evidence type="ECO:0000313" key="2">
    <source>
        <dbReference type="Proteomes" id="UP000657574"/>
    </source>
</evidence>
<dbReference type="GO" id="GO:0016491">
    <property type="term" value="F:oxidoreductase activity"/>
    <property type="evidence" value="ECO:0007669"/>
    <property type="project" value="InterPro"/>
</dbReference>
<sequence length="199" mass="21652">MPFTGRPVPETILTEMAAAAHAEGARLHVPDIPGTRRLLGLTAVAEARNQAGPERVAEARAWITASGTDTSYGIPVGTLGPLDAAGRMPMLDFTGGLPALRPPALRFERHAQVGLLWGAYDRREDWLRAGQTLQRVLLTATVHGVRTSLLHQAMQRPDLRAAAGLPRRRCRPYLLIRFGYGREDGRTPRATGQTDGGHR</sequence>
<accession>A0A917NFX7</accession>
<dbReference type="EMBL" id="BMQA01000001">
    <property type="protein sequence ID" value="GGI94266.1"/>
    <property type="molecule type" value="Genomic_DNA"/>
</dbReference>
<reference evidence="1" key="2">
    <citation type="submission" date="2020-09" db="EMBL/GenBank/DDBJ databases">
        <authorList>
            <person name="Sun Q."/>
            <person name="Ohkuma M."/>
        </authorList>
    </citation>
    <scope>NUCLEOTIDE SEQUENCE</scope>
    <source>
        <strain evidence="1">JCM 3086</strain>
    </source>
</reference>
<dbReference type="RefSeq" id="WP_308428916.1">
    <property type="nucleotide sequence ID" value="NZ_BMQA01000001.1"/>
</dbReference>
<organism evidence="1 2">
    <name type="scientific">Streptomyces brasiliensis</name>
    <dbReference type="NCBI Taxonomy" id="1954"/>
    <lineage>
        <taxon>Bacteria</taxon>
        <taxon>Bacillati</taxon>
        <taxon>Actinomycetota</taxon>
        <taxon>Actinomycetes</taxon>
        <taxon>Kitasatosporales</taxon>
        <taxon>Streptomycetaceae</taxon>
        <taxon>Streptomyces</taxon>
    </lineage>
</organism>
<dbReference type="InterPro" id="IPR000415">
    <property type="entry name" value="Nitroreductase-like"/>
</dbReference>
<dbReference type="AlphaFoldDB" id="A0A917NFX7"/>
<evidence type="ECO:0000313" key="1">
    <source>
        <dbReference type="EMBL" id="GGI94266.1"/>
    </source>
</evidence>
<dbReference type="Gene3D" id="3.40.109.10">
    <property type="entry name" value="NADH Oxidase"/>
    <property type="match status" value="1"/>
</dbReference>
<dbReference type="Proteomes" id="UP000657574">
    <property type="component" value="Unassembled WGS sequence"/>
</dbReference>
<reference evidence="1" key="1">
    <citation type="journal article" date="2014" name="Int. J. Syst. Evol. Microbiol.">
        <title>Complete genome sequence of Corynebacterium casei LMG S-19264T (=DSM 44701T), isolated from a smear-ripened cheese.</title>
        <authorList>
            <consortium name="US DOE Joint Genome Institute (JGI-PGF)"/>
            <person name="Walter F."/>
            <person name="Albersmeier A."/>
            <person name="Kalinowski J."/>
            <person name="Ruckert C."/>
        </authorList>
    </citation>
    <scope>NUCLEOTIDE SEQUENCE</scope>
    <source>
        <strain evidence="1">JCM 3086</strain>
    </source>
</reference>
<name>A0A917NFX7_9ACTN</name>
<dbReference type="SUPFAM" id="SSF55469">
    <property type="entry name" value="FMN-dependent nitroreductase-like"/>
    <property type="match status" value="1"/>
</dbReference>
<gene>
    <name evidence="1" type="ORF">GCM10010121_000810</name>
</gene>
<comment type="caution">
    <text evidence="1">The sequence shown here is derived from an EMBL/GenBank/DDBJ whole genome shotgun (WGS) entry which is preliminary data.</text>
</comment>
<evidence type="ECO:0008006" key="3">
    <source>
        <dbReference type="Google" id="ProtNLM"/>
    </source>
</evidence>
<keyword evidence="2" id="KW-1185">Reference proteome</keyword>
<proteinExistence type="predicted"/>
<protein>
    <recommendedName>
        <fullName evidence="3">Nitroreductase domain-containing protein</fullName>
    </recommendedName>
</protein>